<dbReference type="PROSITE" id="PS51257">
    <property type="entry name" value="PROKAR_LIPOPROTEIN"/>
    <property type="match status" value="1"/>
</dbReference>
<proteinExistence type="inferred from homology"/>
<dbReference type="EMBL" id="CP104067">
    <property type="protein sequence ID" value="WAH44400.1"/>
    <property type="molecule type" value="Genomic_DNA"/>
</dbReference>
<accession>A0ABY6ZN61</accession>
<feature type="chain" id="PRO_5045818872" evidence="5">
    <location>
        <begin position="30"/>
        <end position="403"/>
    </location>
</feature>
<reference evidence="7" key="1">
    <citation type="submission" date="2022-08" db="EMBL/GenBank/DDBJ databases">
        <title>Alicyclobacillus fastidiosus DSM 17978, complete genome.</title>
        <authorList>
            <person name="Wang Q."/>
            <person name="Cai R."/>
            <person name="Wang Z."/>
        </authorList>
    </citation>
    <scope>NUCLEOTIDE SEQUENCE</scope>
    <source>
        <strain evidence="7">DSM 17978</strain>
    </source>
</reference>
<gene>
    <name evidence="7" type="ORF">NZD89_14000</name>
</gene>
<feature type="signal peptide" evidence="5">
    <location>
        <begin position="1"/>
        <end position="29"/>
    </location>
</feature>
<evidence type="ECO:0000256" key="5">
    <source>
        <dbReference type="SAM" id="SignalP"/>
    </source>
</evidence>
<dbReference type="RefSeq" id="WP_268008296.1">
    <property type="nucleotide sequence ID" value="NZ_BSUT01000001.1"/>
</dbReference>
<feature type="domain" description="Periplasmic binding protein" evidence="6">
    <location>
        <begin position="127"/>
        <end position="377"/>
    </location>
</feature>
<protein>
    <submittedName>
        <fullName evidence="7">Sugar ABC transporter substrate-binding protein</fullName>
    </submittedName>
</protein>
<evidence type="ECO:0000313" key="8">
    <source>
        <dbReference type="Proteomes" id="UP001164761"/>
    </source>
</evidence>
<name>A0ABY6ZN61_9BACL</name>
<dbReference type="Gene3D" id="3.40.50.2300">
    <property type="match status" value="2"/>
</dbReference>
<organism evidence="7 8">
    <name type="scientific">Alicyclobacillus fastidiosus</name>
    <dbReference type="NCBI Taxonomy" id="392011"/>
    <lineage>
        <taxon>Bacteria</taxon>
        <taxon>Bacillati</taxon>
        <taxon>Bacillota</taxon>
        <taxon>Bacilli</taxon>
        <taxon>Bacillales</taxon>
        <taxon>Alicyclobacillaceae</taxon>
        <taxon>Alicyclobacillus</taxon>
    </lineage>
</organism>
<evidence type="ECO:0000256" key="4">
    <source>
        <dbReference type="SAM" id="MobiDB-lite"/>
    </source>
</evidence>
<feature type="region of interest" description="Disordered" evidence="4">
    <location>
        <begin position="59"/>
        <end position="81"/>
    </location>
</feature>
<evidence type="ECO:0000256" key="2">
    <source>
        <dbReference type="ARBA" id="ARBA00007639"/>
    </source>
</evidence>
<keyword evidence="3 5" id="KW-0732">Signal</keyword>
<dbReference type="SUPFAM" id="SSF53822">
    <property type="entry name" value="Periplasmic binding protein-like I"/>
    <property type="match status" value="1"/>
</dbReference>
<dbReference type="PANTHER" id="PTHR46847:SF1">
    <property type="entry name" value="D-ALLOSE-BINDING PERIPLASMIC PROTEIN-RELATED"/>
    <property type="match status" value="1"/>
</dbReference>
<evidence type="ECO:0000256" key="1">
    <source>
        <dbReference type="ARBA" id="ARBA00004196"/>
    </source>
</evidence>
<dbReference type="Proteomes" id="UP001164761">
    <property type="component" value="Chromosome"/>
</dbReference>
<dbReference type="InterPro" id="IPR028082">
    <property type="entry name" value="Peripla_BP_I"/>
</dbReference>
<dbReference type="PANTHER" id="PTHR46847">
    <property type="entry name" value="D-ALLOSE-BINDING PERIPLASMIC PROTEIN-RELATED"/>
    <property type="match status" value="1"/>
</dbReference>
<dbReference type="CDD" id="cd01536">
    <property type="entry name" value="PBP1_ABC_sugar_binding-like"/>
    <property type="match status" value="1"/>
</dbReference>
<keyword evidence="8" id="KW-1185">Reference proteome</keyword>
<comment type="subcellular location">
    <subcellularLocation>
        <location evidence="1">Cell envelope</location>
    </subcellularLocation>
</comment>
<sequence length="403" mass="43781">MKRKVSYLSTTVVVPLGLALLLAGCGTQASGSSSAGSSSGSSNSNLAKSLAVNVSNLKSTDGQPLIQPAPQIKIPPRPANPDALPETNILHWWDMEYAGWDVTKVNQPKSPDNGAIGKTIDILEPGPHPYFTAYTKGAKEIANAYQMHLNIMVGDWTVNTQEQQVQEAINQHPDMIIIAPVDADTAVNELRQINQAGIPAIVSNLLPTNQAMQYALMWTGPDDWANMQLLADEFAKDMNYQGDYVIIRHNPGSSPYYSRTYAFMDELLKVAPKMHVLAMQTGQLNATVSQQLTSNWITRFGSQLKGIMSADDSNSQIGINQAVQNAHREDIVRVAAGNSKIGMQALQSGQVVAISYQSAQGDGALPVYEAAQWFDGKTLPPVRYLPMGIITKSNVSKYLPAQW</sequence>
<dbReference type="InterPro" id="IPR025997">
    <property type="entry name" value="SBP_2_dom"/>
</dbReference>
<evidence type="ECO:0000259" key="6">
    <source>
        <dbReference type="Pfam" id="PF13407"/>
    </source>
</evidence>
<evidence type="ECO:0000313" key="7">
    <source>
        <dbReference type="EMBL" id="WAH44400.1"/>
    </source>
</evidence>
<dbReference type="Pfam" id="PF13407">
    <property type="entry name" value="Peripla_BP_4"/>
    <property type="match status" value="1"/>
</dbReference>
<comment type="similarity">
    <text evidence="2">Belongs to the bacterial solute-binding protein 2 family.</text>
</comment>
<evidence type="ECO:0000256" key="3">
    <source>
        <dbReference type="ARBA" id="ARBA00022729"/>
    </source>
</evidence>